<name>H5UVV9_9MICO</name>
<proteinExistence type="predicted"/>
<evidence type="ECO:0000313" key="1">
    <source>
        <dbReference type="EMBL" id="GAB49867.1"/>
    </source>
</evidence>
<dbReference type="EMBL" id="BAFE01000094">
    <property type="protein sequence ID" value="GAB49867.1"/>
    <property type="molecule type" value="Genomic_DNA"/>
</dbReference>
<sequence length="374" mass="39967">MSIPGPAATVTAPPAPGSLGADVPADQLLAYLDALGAWRDRRRAELDELDEAALRSPDRAALTNDILLSMTLWKAVADRHDLLVAAWDSGRMLPQDRMRLTTLVWGRLDQEAGESSALAVSLPEACRLSDSLAASLWRALGLDGQTAGMEHRVRELRASVERIRDLVAQIPAHRAGSAQEVLVGLDRRLVDVTERLRRGADVGGLVGPLELAVATTERDLIVAASERTRTRDRLSGIGATVADLTAKGEAVRALAAKTGATIRPAPVLAVPDVTALGEPPTEPAELDAYATRLERVGRALEVARSTYAGALERRTDLLEELVRAEARIADLPAEYRADAEALARRAHEVEDSPTDTVHLGALVAALTAYLGTTR</sequence>
<dbReference type="RefSeq" id="WP_009483710.1">
    <property type="nucleotide sequence ID" value="NZ_BAFE01000094.1"/>
</dbReference>
<evidence type="ECO:0000313" key="2">
    <source>
        <dbReference type="Proteomes" id="UP000004367"/>
    </source>
</evidence>
<gene>
    <name evidence="1" type="ORF">MOPEL_135_01050</name>
</gene>
<comment type="caution">
    <text evidence="1">The sequence shown here is derived from an EMBL/GenBank/DDBJ whole genome shotgun (WGS) entry which is preliminary data.</text>
</comment>
<dbReference type="eggNOG" id="ENOG502ZB7T">
    <property type="taxonomic scope" value="Bacteria"/>
</dbReference>
<protein>
    <submittedName>
        <fullName evidence="1">Uncharacterized protein</fullName>
    </submittedName>
</protein>
<dbReference type="STRING" id="1089455.MOPEL_135_01050"/>
<accession>H5UVV9</accession>
<dbReference type="OrthoDB" id="3722887at2"/>
<reference evidence="1 2" key="1">
    <citation type="submission" date="2012-02" db="EMBL/GenBank/DDBJ databases">
        <title>Whole genome shotgun sequence of Mobilicoccus pelagius NBRC 104925.</title>
        <authorList>
            <person name="Yoshida Y."/>
            <person name="Hosoyama A."/>
            <person name="Tsuchikane K."/>
            <person name="Katsumata H."/>
            <person name="Yamazaki S."/>
            <person name="Fujita N."/>
        </authorList>
    </citation>
    <scope>NUCLEOTIDE SEQUENCE [LARGE SCALE GENOMIC DNA]</scope>
    <source>
        <strain evidence="1 2">NBRC 104925</strain>
    </source>
</reference>
<keyword evidence="2" id="KW-1185">Reference proteome</keyword>
<dbReference type="AlphaFoldDB" id="H5UVV9"/>
<organism evidence="1 2">
    <name type="scientific">Mobilicoccus pelagius NBRC 104925</name>
    <dbReference type="NCBI Taxonomy" id="1089455"/>
    <lineage>
        <taxon>Bacteria</taxon>
        <taxon>Bacillati</taxon>
        <taxon>Actinomycetota</taxon>
        <taxon>Actinomycetes</taxon>
        <taxon>Micrococcales</taxon>
        <taxon>Dermatophilaceae</taxon>
        <taxon>Mobilicoccus</taxon>
    </lineage>
</organism>
<dbReference type="Proteomes" id="UP000004367">
    <property type="component" value="Unassembled WGS sequence"/>
</dbReference>